<keyword evidence="3" id="KW-1185">Reference proteome</keyword>
<name>A0A067MPN8_BOTB1</name>
<dbReference type="Proteomes" id="UP000027195">
    <property type="component" value="Unassembled WGS sequence"/>
</dbReference>
<evidence type="ECO:0000313" key="2">
    <source>
        <dbReference type="EMBL" id="KDQ13807.1"/>
    </source>
</evidence>
<dbReference type="HOGENOM" id="CLU_2704504_0_0_1"/>
<accession>A0A067MPN8</accession>
<protein>
    <submittedName>
        <fullName evidence="2">Uncharacterized protein</fullName>
    </submittedName>
</protein>
<feature type="compositionally biased region" description="Basic and acidic residues" evidence="1">
    <location>
        <begin position="23"/>
        <end position="57"/>
    </location>
</feature>
<proteinExistence type="predicted"/>
<feature type="region of interest" description="Disordered" evidence="1">
    <location>
        <begin position="23"/>
        <end position="73"/>
    </location>
</feature>
<evidence type="ECO:0000256" key="1">
    <source>
        <dbReference type="SAM" id="MobiDB-lite"/>
    </source>
</evidence>
<dbReference type="AlphaFoldDB" id="A0A067MPN8"/>
<gene>
    <name evidence="2" type="ORF">BOTBODRAFT_188280</name>
</gene>
<evidence type="ECO:0000313" key="3">
    <source>
        <dbReference type="Proteomes" id="UP000027195"/>
    </source>
</evidence>
<reference evidence="3" key="1">
    <citation type="journal article" date="2014" name="Proc. Natl. Acad. Sci. U.S.A.">
        <title>Extensive sampling of basidiomycete genomes demonstrates inadequacy of the white-rot/brown-rot paradigm for wood decay fungi.</title>
        <authorList>
            <person name="Riley R."/>
            <person name="Salamov A.A."/>
            <person name="Brown D.W."/>
            <person name="Nagy L.G."/>
            <person name="Floudas D."/>
            <person name="Held B.W."/>
            <person name="Levasseur A."/>
            <person name="Lombard V."/>
            <person name="Morin E."/>
            <person name="Otillar R."/>
            <person name="Lindquist E.A."/>
            <person name="Sun H."/>
            <person name="LaButti K.M."/>
            <person name="Schmutz J."/>
            <person name="Jabbour D."/>
            <person name="Luo H."/>
            <person name="Baker S.E."/>
            <person name="Pisabarro A.G."/>
            <person name="Walton J.D."/>
            <person name="Blanchette R.A."/>
            <person name="Henrissat B."/>
            <person name="Martin F."/>
            <person name="Cullen D."/>
            <person name="Hibbett D.S."/>
            <person name="Grigoriev I.V."/>
        </authorList>
    </citation>
    <scope>NUCLEOTIDE SEQUENCE [LARGE SCALE GENOMIC DNA]</scope>
    <source>
        <strain evidence="3">FD-172 SS1</strain>
    </source>
</reference>
<organism evidence="2 3">
    <name type="scientific">Botryobasidium botryosum (strain FD-172 SS1)</name>
    <dbReference type="NCBI Taxonomy" id="930990"/>
    <lineage>
        <taxon>Eukaryota</taxon>
        <taxon>Fungi</taxon>
        <taxon>Dikarya</taxon>
        <taxon>Basidiomycota</taxon>
        <taxon>Agaricomycotina</taxon>
        <taxon>Agaricomycetes</taxon>
        <taxon>Cantharellales</taxon>
        <taxon>Botryobasidiaceae</taxon>
        <taxon>Botryobasidium</taxon>
    </lineage>
</organism>
<dbReference type="EMBL" id="KL198041">
    <property type="protein sequence ID" value="KDQ13807.1"/>
    <property type="molecule type" value="Genomic_DNA"/>
</dbReference>
<dbReference type="InParanoid" id="A0A067MPN8"/>
<sequence length="73" mass="8314">MCTMPSKRNALSNVFHSAAIEAEREYPQARDDYAKAKEGESRKEKKEASKQLDKSRGDSSTYGKAAKEFDRRK</sequence>